<proteinExistence type="predicted"/>
<evidence type="ECO:0000313" key="3">
    <source>
        <dbReference type="Proteomes" id="UP000279833"/>
    </source>
</evidence>
<sequence>MFELSILLTESILLPDSFSSDKTSAVHGSSSRLPPNTLNCADPTE</sequence>
<protein>
    <submittedName>
        <fullName evidence="2 4">Uncharacterized protein</fullName>
    </submittedName>
</protein>
<keyword evidence="3" id="KW-1185">Reference proteome</keyword>
<feature type="compositionally biased region" description="Polar residues" evidence="1">
    <location>
        <begin position="18"/>
        <end position="39"/>
    </location>
</feature>
<evidence type="ECO:0000313" key="2">
    <source>
        <dbReference type="EMBL" id="VDP60705.1"/>
    </source>
</evidence>
<dbReference type="Proteomes" id="UP000279833">
    <property type="component" value="Unassembled WGS sequence"/>
</dbReference>
<feature type="region of interest" description="Disordered" evidence="1">
    <location>
        <begin position="18"/>
        <end position="45"/>
    </location>
</feature>
<evidence type="ECO:0000313" key="4">
    <source>
        <dbReference type="WBParaSite" id="SCUD_0001603201-mRNA-1"/>
    </source>
</evidence>
<accession>A0A183KLW3</accession>
<reference evidence="2 3" key="2">
    <citation type="submission" date="2018-11" db="EMBL/GenBank/DDBJ databases">
        <authorList>
            <consortium name="Pathogen Informatics"/>
        </authorList>
    </citation>
    <scope>NUCLEOTIDE SEQUENCE [LARGE SCALE GENOMIC DNA]</scope>
    <source>
        <strain evidence="2">Dakar</strain>
        <strain evidence="3">Dakar, Senegal</strain>
    </source>
</reference>
<organism evidence="4">
    <name type="scientific">Schistosoma curassoni</name>
    <dbReference type="NCBI Taxonomy" id="6186"/>
    <lineage>
        <taxon>Eukaryota</taxon>
        <taxon>Metazoa</taxon>
        <taxon>Spiralia</taxon>
        <taxon>Lophotrochozoa</taxon>
        <taxon>Platyhelminthes</taxon>
        <taxon>Trematoda</taxon>
        <taxon>Digenea</taxon>
        <taxon>Strigeidida</taxon>
        <taxon>Schistosomatoidea</taxon>
        <taxon>Schistosomatidae</taxon>
        <taxon>Schistosoma</taxon>
    </lineage>
</organism>
<dbReference type="EMBL" id="UZAK01038240">
    <property type="protein sequence ID" value="VDP60705.1"/>
    <property type="molecule type" value="Genomic_DNA"/>
</dbReference>
<gene>
    <name evidence="2" type="ORF">SCUD_LOCUS16029</name>
</gene>
<evidence type="ECO:0000256" key="1">
    <source>
        <dbReference type="SAM" id="MobiDB-lite"/>
    </source>
</evidence>
<name>A0A183KLW3_9TREM</name>
<reference evidence="4" key="1">
    <citation type="submission" date="2016-06" db="UniProtKB">
        <authorList>
            <consortium name="WormBaseParasite"/>
        </authorList>
    </citation>
    <scope>IDENTIFICATION</scope>
</reference>
<dbReference type="AlphaFoldDB" id="A0A183KLW3"/>
<dbReference type="WBParaSite" id="SCUD_0001603201-mRNA-1">
    <property type="protein sequence ID" value="SCUD_0001603201-mRNA-1"/>
    <property type="gene ID" value="SCUD_0001603201"/>
</dbReference>